<protein>
    <submittedName>
        <fullName evidence="3">HNH endonuclease</fullName>
    </submittedName>
</protein>
<feature type="domain" description="HNH nuclease" evidence="2">
    <location>
        <begin position="399"/>
        <end position="451"/>
    </location>
</feature>
<keyword evidence="3" id="KW-0255">Endonuclease</keyword>
<sequence length="514" mass="55147">MLFRATFLSYPVRRLGVVQEVAVRGSRFEGALAGALGARPVRVSRLPVELLSDDQVAAELARVQARRAMEAGYEAELVLRLAELRPDCDDPPPGTPGARSWKPDPELPGVSEFFPAELALVLNCGRVAAAKLAHRAWTFRESLPGTWAALAAGDLDEYRARILVEVLEYADPGLARRVEARLLPEAVQLTAGRLRKRALELLLQLDPDAAERRREQAQRHADVRLEPSPDEGMARLTADLPAEVAAACHAVIDALAAMLKADGDPRPIGQLHTQVAADLILRPWDDSRPPVTAHLQITATLASLAGSSTGCGAVNGLPITAAHLRDLLARLDALGVQAPDGGSVTVALTDDDGTLRATGTLDRLRRLAAHGCTQHPDEQCDCAVLDRPTAKDRYTPSAAQQAFIRTRDRSCRFPTCGQRIGWADTDHVIPHAAGGATDCANLCCLCRSHHRLKTFARGWRFEMGADGTLTVTTPSGITRTTRPPGMPPPAPTADPPPDVAGQSPACPGDHRPPF</sequence>
<name>A0A1I5H1J7_9ACTN</name>
<gene>
    <name evidence="3" type="ORF">SAMN05660359_03307</name>
</gene>
<proteinExistence type="predicted"/>
<evidence type="ECO:0000259" key="2">
    <source>
        <dbReference type="SMART" id="SM00507"/>
    </source>
</evidence>
<organism evidence="3 4">
    <name type="scientific">Geodermatophilus obscurus</name>
    <dbReference type="NCBI Taxonomy" id="1861"/>
    <lineage>
        <taxon>Bacteria</taxon>
        <taxon>Bacillati</taxon>
        <taxon>Actinomycetota</taxon>
        <taxon>Actinomycetes</taxon>
        <taxon>Geodermatophilales</taxon>
        <taxon>Geodermatophilaceae</taxon>
        <taxon>Geodermatophilus</taxon>
    </lineage>
</organism>
<dbReference type="InterPro" id="IPR003870">
    <property type="entry name" value="DUF222"/>
</dbReference>
<reference evidence="4" key="1">
    <citation type="submission" date="2016-10" db="EMBL/GenBank/DDBJ databases">
        <authorList>
            <person name="Varghese N."/>
            <person name="Submissions S."/>
        </authorList>
    </citation>
    <scope>NUCLEOTIDE SEQUENCE [LARGE SCALE GENOMIC DNA]</scope>
    <source>
        <strain evidence="4">DSM 43161</strain>
    </source>
</reference>
<evidence type="ECO:0000256" key="1">
    <source>
        <dbReference type="SAM" id="MobiDB-lite"/>
    </source>
</evidence>
<evidence type="ECO:0000313" key="3">
    <source>
        <dbReference type="EMBL" id="SFO42122.1"/>
    </source>
</evidence>
<evidence type="ECO:0000313" key="4">
    <source>
        <dbReference type="Proteomes" id="UP000183642"/>
    </source>
</evidence>
<dbReference type="CDD" id="cd00085">
    <property type="entry name" value="HNHc"/>
    <property type="match status" value="1"/>
</dbReference>
<dbReference type="Proteomes" id="UP000183642">
    <property type="component" value="Unassembled WGS sequence"/>
</dbReference>
<dbReference type="SMART" id="SM00507">
    <property type="entry name" value="HNHc"/>
    <property type="match status" value="1"/>
</dbReference>
<feature type="compositionally biased region" description="Pro residues" evidence="1">
    <location>
        <begin position="484"/>
        <end position="498"/>
    </location>
</feature>
<dbReference type="AlphaFoldDB" id="A0A1I5H1J7"/>
<dbReference type="Pfam" id="PF02720">
    <property type="entry name" value="DUF222"/>
    <property type="match status" value="1"/>
</dbReference>
<feature type="region of interest" description="Disordered" evidence="1">
    <location>
        <begin position="470"/>
        <end position="514"/>
    </location>
</feature>
<keyword evidence="4" id="KW-1185">Reference proteome</keyword>
<dbReference type="InterPro" id="IPR003615">
    <property type="entry name" value="HNH_nuc"/>
</dbReference>
<accession>A0A1I5H1J7</accession>
<dbReference type="GO" id="GO:0004519">
    <property type="term" value="F:endonuclease activity"/>
    <property type="evidence" value="ECO:0007669"/>
    <property type="project" value="UniProtKB-KW"/>
</dbReference>
<keyword evidence="3" id="KW-0540">Nuclease</keyword>
<dbReference type="EMBL" id="FOWE01000008">
    <property type="protein sequence ID" value="SFO42122.1"/>
    <property type="molecule type" value="Genomic_DNA"/>
</dbReference>
<keyword evidence="3" id="KW-0378">Hydrolase</keyword>
<dbReference type="Gene3D" id="1.10.30.50">
    <property type="match status" value="1"/>
</dbReference>